<gene>
    <name evidence="1" type="ORF">BD410DRAFT_444492</name>
</gene>
<accession>A0A4Y7PW60</accession>
<organism evidence="1 2">
    <name type="scientific">Rickenella mellea</name>
    <dbReference type="NCBI Taxonomy" id="50990"/>
    <lineage>
        <taxon>Eukaryota</taxon>
        <taxon>Fungi</taxon>
        <taxon>Dikarya</taxon>
        <taxon>Basidiomycota</taxon>
        <taxon>Agaricomycotina</taxon>
        <taxon>Agaricomycetes</taxon>
        <taxon>Hymenochaetales</taxon>
        <taxon>Rickenellaceae</taxon>
        <taxon>Rickenella</taxon>
    </lineage>
</organism>
<protein>
    <submittedName>
        <fullName evidence="1">Uncharacterized protein</fullName>
    </submittedName>
</protein>
<reference evidence="1 2" key="1">
    <citation type="submission" date="2018-06" db="EMBL/GenBank/DDBJ databases">
        <title>A transcriptomic atlas of mushroom development highlights an independent origin of complex multicellularity.</title>
        <authorList>
            <consortium name="DOE Joint Genome Institute"/>
            <person name="Krizsan K."/>
            <person name="Almasi E."/>
            <person name="Merenyi Z."/>
            <person name="Sahu N."/>
            <person name="Viragh M."/>
            <person name="Koszo T."/>
            <person name="Mondo S."/>
            <person name="Kiss B."/>
            <person name="Balint B."/>
            <person name="Kues U."/>
            <person name="Barry K."/>
            <person name="Hegedus J.C."/>
            <person name="Henrissat B."/>
            <person name="Johnson J."/>
            <person name="Lipzen A."/>
            <person name="Ohm R."/>
            <person name="Nagy I."/>
            <person name="Pangilinan J."/>
            <person name="Yan J."/>
            <person name="Xiong Y."/>
            <person name="Grigoriev I.V."/>
            <person name="Hibbett D.S."/>
            <person name="Nagy L.G."/>
        </authorList>
    </citation>
    <scope>NUCLEOTIDE SEQUENCE [LARGE SCALE GENOMIC DNA]</scope>
    <source>
        <strain evidence="1 2">SZMC22713</strain>
    </source>
</reference>
<keyword evidence="2" id="KW-1185">Reference proteome</keyword>
<dbReference type="EMBL" id="ML170198">
    <property type="protein sequence ID" value="TDL19301.1"/>
    <property type="molecule type" value="Genomic_DNA"/>
</dbReference>
<proteinExistence type="predicted"/>
<evidence type="ECO:0000313" key="1">
    <source>
        <dbReference type="EMBL" id="TDL19301.1"/>
    </source>
</evidence>
<dbReference type="OrthoDB" id="194358at2759"/>
<name>A0A4Y7PW60_9AGAM</name>
<evidence type="ECO:0000313" key="2">
    <source>
        <dbReference type="Proteomes" id="UP000294933"/>
    </source>
</evidence>
<dbReference type="Proteomes" id="UP000294933">
    <property type="component" value="Unassembled WGS sequence"/>
</dbReference>
<dbReference type="VEuPathDB" id="FungiDB:BD410DRAFT_444492"/>
<dbReference type="AlphaFoldDB" id="A0A4Y7PW60"/>
<sequence length="82" mass="9215">MDVVHILLEHGSHPDRPDKHGVARDARARQWLSRVHGCYQGVENGVRGRLPLSLPPIHDPDGCLMVQMDQMSSGRSITRCTY</sequence>